<proteinExistence type="predicted"/>
<evidence type="ECO:0000313" key="1">
    <source>
        <dbReference type="EMBL" id="KAJ8687653.1"/>
    </source>
</evidence>
<sequence>MQRKLSSRQFYGLKTYSHLWIHKQLTYMRNRTYIKVSKQWAEGHQHLSRALAWVKSRTSQNQPKMSGGQDLVNSVDGAFTQDEEVVIQQICALPNIEIIMSGQITNKQKSEVSPQCANEAVKETEITKDVNNDHDQRVQEIMRELVNSSEEDSALKSSDWLSQFDLSPTTPNMSTEANYNECGHSHDAGNSTALQYELLGNQESVNDNTLRSMYTTDAVQYYEHATSSGYMIDEPNNETYTHGLPCYNENNIWRSTQSSTRDEGAISTPMNQCEYNVTEKINKYKNATTSYTTDNAEGRNITSSGHVFNLYGNTVTSGTEDIRRNAPKQNA</sequence>
<keyword evidence="2" id="KW-1185">Reference proteome</keyword>
<accession>A0ACC2PVY7</accession>
<dbReference type="Proteomes" id="UP001239111">
    <property type="component" value="Chromosome 1"/>
</dbReference>
<comment type="caution">
    <text evidence="1">The sequence shown here is derived from an EMBL/GenBank/DDBJ whole genome shotgun (WGS) entry which is preliminary data.</text>
</comment>
<dbReference type="EMBL" id="CM056741">
    <property type="protein sequence ID" value="KAJ8687653.1"/>
    <property type="molecule type" value="Genomic_DNA"/>
</dbReference>
<protein>
    <submittedName>
        <fullName evidence="1">Uncharacterized protein</fullName>
    </submittedName>
</protein>
<gene>
    <name evidence="1" type="ORF">QAD02_023447</name>
</gene>
<evidence type="ECO:0000313" key="2">
    <source>
        <dbReference type="Proteomes" id="UP001239111"/>
    </source>
</evidence>
<organism evidence="1 2">
    <name type="scientific">Eretmocerus hayati</name>
    <dbReference type="NCBI Taxonomy" id="131215"/>
    <lineage>
        <taxon>Eukaryota</taxon>
        <taxon>Metazoa</taxon>
        <taxon>Ecdysozoa</taxon>
        <taxon>Arthropoda</taxon>
        <taxon>Hexapoda</taxon>
        <taxon>Insecta</taxon>
        <taxon>Pterygota</taxon>
        <taxon>Neoptera</taxon>
        <taxon>Endopterygota</taxon>
        <taxon>Hymenoptera</taxon>
        <taxon>Apocrita</taxon>
        <taxon>Proctotrupomorpha</taxon>
        <taxon>Chalcidoidea</taxon>
        <taxon>Aphelinidae</taxon>
        <taxon>Aphelininae</taxon>
        <taxon>Eretmocerus</taxon>
    </lineage>
</organism>
<name>A0ACC2PVY7_9HYME</name>
<reference evidence="1" key="1">
    <citation type="submission" date="2023-04" db="EMBL/GenBank/DDBJ databases">
        <title>A chromosome-level genome assembly of the parasitoid wasp Eretmocerus hayati.</title>
        <authorList>
            <person name="Zhong Y."/>
            <person name="Liu S."/>
            <person name="Liu Y."/>
        </authorList>
    </citation>
    <scope>NUCLEOTIDE SEQUENCE</scope>
    <source>
        <strain evidence="1">ZJU_SS_LIU_2023</strain>
    </source>
</reference>